<dbReference type="AlphaFoldDB" id="A0A1Z1MN64"/>
<evidence type="ECO:0000256" key="1">
    <source>
        <dbReference type="ARBA" id="ARBA00007634"/>
    </source>
</evidence>
<dbReference type="Gene3D" id="1.20.58.110">
    <property type="entry name" value="Ribosomal protein S20"/>
    <property type="match status" value="1"/>
</dbReference>
<dbReference type="InterPro" id="IPR002583">
    <property type="entry name" value="Ribosomal_bS20"/>
</dbReference>
<dbReference type="GO" id="GO:0006412">
    <property type="term" value="P:translation"/>
    <property type="evidence" value="ECO:0007669"/>
    <property type="project" value="InterPro"/>
</dbReference>
<sequence length="93" mass="10808">MPQTKSHLQNSKIILRNRSRNKKYKLSVKKAIKIYLFSLNNIVKNKNNNQKNLDICANNLSVVYEKIDKAVKKKVLHKNTASRKKSKLANMIN</sequence>
<keyword evidence="4 6" id="KW-0689">Ribosomal protein</keyword>
<dbReference type="GO" id="GO:0070181">
    <property type="term" value="F:small ribosomal subunit rRNA binding"/>
    <property type="evidence" value="ECO:0007669"/>
    <property type="project" value="TreeGrafter"/>
</dbReference>
<keyword evidence="2" id="KW-0699">rRNA-binding</keyword>
<keyword evidence="3" id="KW-0694">RNA-binding</keyword>
<dbReference type="NCBIfam" id="TIGR00029">
    <property type="entry name" value="S20"/>
    <property type="match status" value="1"/>
</dbReference>
<evidence type="ECO:0000313" key="6">
    <source>
        <dbReference type="EMBL" id="ARW67235.1"/>
    </source>
</evidence>
<dbReference type="Pfam" id="PF01649">
    <property type="entry name" value="Ribosomal_S20p"/>
    <property type="match status" value="1"/>
</dbReference>
<geneLocation type="chloroplast" evidence="6"/>
<evidence type="ECO:0000256" key="3">
    <source>
        <dbReference type="ARBA" id="ARBA00022884"/>
    </source>
</evidence>
<evidence type="ECO:0000256" key="2">
    <source>
        <dbReference type="ARBA" id="ARBA00022730"/>
    </source>
</evidence>
<keyword evidence="6" id="KW-0150">Chloroplast</keyword>
<proteinExistence type="inferred from homology"/>
<keyword evidence="6" id="KW-0934">Plastid</keyword>
<dbReference type="GeneID" id="33360516"/>
<reference evidence="6" key="1">
    <citation type="journal article" date="2017" name="J. Phycol.">
        <title>Analysis of chloroplast genomes and a supermatrix inform reclassification of the Rhodomelaceae (Rhodophyta).</title>
        <authorList>
            <person name="Diaz-Tapia P."/>
            <person name="Maggs C.A."/>
            <person name="West J.A."/>
            <person name="Verbruggen H."/>
        </authorList>
    </citation>
    <scope>NUCLEOTIDE SEQUENCE</scope>
    <source>
        <strain evidence="6">PD1230</strain>
    </source>
</reference>
<protein>
    <submittedName>
        <fullName evidence="6">Ribosomal protein S20</fullName>
    </submittedName>
</protein>
<dbReference type="PANTHER" id="PTHR33398">
    <property type="entry name" value="30S RIBOSOMAL PROTEIN S20"/>
    <property type="match status" value="1"/>
</dbReference>
<dbReference type="InterPro" id="IPR036510">
    <property type="entry name" value="Ribosomal_bS20_sf"/>
</dbReference>
<accession>A0A1Z1MN64</accession>
<keyword evidence="5" id="KW-0687">Ribonucleoprotein</keyword>
<dbReference type="GO" id="GO:0003735">
    <property type="term" value="F:structural constituent of ribosome"/>
    <property type="evidence" value="ECO:0007669"/>
    <property type="project" value="InterPro"/>
</dbReference>
<name>A0A1Z1MN64_9FLOR</name>
<dbReference type="SUPFAM" id="SSF46992">
    <property type="entry name" value="Ribosomal protein S20"/>
    <property type="match status" value="1"/>
</dbReference>
<evidence type="ECO:0000256" key="5">
    <source>
        <dbReference type="ARBA" id="ARBA00023274"/>
    </source>
</evidence>
<organism evidence="6">
    <name type="scientific">Gredgaria maugeana</name>
    <dbReference type="NCBI Taxonomy" id="2007213"/>
    <lineage>
        <taxon>Eukaryota</taxon>
        <taxon>Rhodophyta</taxon>
        <taxon>Florideophyceae</taxon>
        <taxon>Rhodymeniophycidae</taxon>
        <taxon>Ceramiales</taxon>
        <taxon>Rhodomelaceae</taxon>
        <taxon>Herposiphonieae</taxon>
        <taxon>Gredgaria</taxon>
    </lineage>
</organism>
<comment type="similarity">
    <text evidence="1">Belongs to the bacterial ribosomal protein bS20 family.</text>
</comment>
<dbReference type="GO" id="GO:0015935">
    <property type="term" value="C:small ribosomal subunit"/>
    <property type="evidence" value="ECO:0007669"/>
    <property type="project" value="TreeGrafter"/>
</dbReference>
<dbReference type="EMBL" id="MF101446">
    <property type="protein sequence ID" value="ARW67235.1"/>
    <property type="molecule type" value="Genomic_DNA"/>
</dbReference>
<evidence type="ECO:0000256" key="4">
    <source>
        <dbReference type="ARBA" id="ARBA00022980"/>
    </source>
</evidence>
<dbReference type="RefSeq" id="YP_009398049.1">
    <property type="nucleotide sequence ID" value="NC_035290.1"/>
</dbReference>
<dbReference type="PANTHER" id="PTHR33398:SF1">
    <property type="entry name" value="SMALL RIBOSOMAL SUBUNIT PROTEIN BS20C"/>
    <property type="match status" value="1"/>
</dbReference>
<gene>
    <name evidence="6" type="primary">rps20</name>
</gene>